<protein>
    <recommendedName>
        <fullName evidence="7">Phage integrase family protein</fullName>
    </recommendedName>
</protein>
<comment type="similarity">
    <text evidence="1">Belongs to the 'phage' integrase family.</text>
</comment>
<dbReference type="RefSeq" id="WP_226748815.1">
    <property type="nucleotide sequence ID" value="NZ_JAJATZ010000006.1"/>
</dbReference>
<evidence type="ECO:0008006" key="7">
    <source>
        <dbReference type="Google" id="ProtNLM"/>
    </source>
</evidence>
<name>A0ABS8BWW9_9RHOB</name>
<sequence length="692" mass="77996">MHQPRYLFRQGRHFHFRRRIPGLSTSIRSVQVALGTTDEKTAHTWSRTLTTEFDAMLNAFTFLIDPLPEALIATYIQTRMQVIIDDLRRELRMERMSGRRTSPHATHRVQRAVLRALVEDGIAPALEPARIDPSWTADEVQGAVTLYANDVRGLRDQDQRQRVIRDFETVTGVKVASREHEYQIIEAHLQARLAALDAEQNCRDLRAQVYADLAKTLISQAETPPLVPVREVMSETVTQSLAAPAPSLVAVLPQQVPTKAIEAARAIQITADKRKISFTPGVDEIREPLTIDALRAQQAQAEAVARHHEKVIDGPDIAGIFWRMATTDGLSKETIAQRAASLRLFCLITSLQRVDDIRQHHLSAFRDALATFPIHFMRSPQDGSRTIEDIMQKARFMPDSEKGPHVSTRQRHIKSVELLLERAASEGHDLDPALNTKKIKPKAKGKSAKHKQRPVFTAEELKTVFAHHLWQGAQSEGSRHEPGSVIVRDSRYWIPLILAYTGARRAEIAGLKISDLKHIDGHPCIVIQANEYRSIKGEEPGETDARFQKTRIVPLHPHLIELGLCRHVSEMADRGEKLMFPDVVPVPRKKSRRAAATDPALMVDKFGASIDYMWRTSLEAALDGNPRNLCMHSMRHYVNDFFLFSSDVLGAVRFDLVGHVKSENEDTNTSVYRGEAPIHLKLAAINKLPRLF</sequence>
<dbReference type="PANTHER" id="PTHR30349">
    <property type="entry name" value="PHAGE INTEGRASE-RELATED"/>
    <property type="match status" value="1"/>
</dbReference>
<dbReference type="EMBL" id="JAJATZ010000006">
    <property type="protein sequence ID" value="MCB5200242.1"/>
    <property type="molecule type" value="Genomic_DNA"/>
</dbReference>
<keyword evidence="6" id="KW-1185">Reference proteome</keyword>
<evidence type="ECO:0000256" key="1">
    <source>
        <dbReference type="ARBA" id="ARBA00008857"/>
    </source>
</evidence>
<dbReference type="PANTHER" id="PTHR30349:SF41">
    <property type="entry name" value="INTEGRASE_RECOMBINASE PROTEIN MJ0367-RELATED"/>
    <property type="match status" value="1"/>
</dbReference>
<keyword evidence="3" id="KW-0238">DNA-binding</keyword>
<dbReference type="InterPro" id="IPR050090">
    <property type="entry name" value="Tyrosine_recombinase_XerCD"/>
</dbReference>
<evidence type="ECO:0000256" key="2">
    <source>
        <dbReference type="ARBA" id="ARBA00022908"/>
    </source>
</evidence>
<evidence type="ECO:0000313" key="6">
    <source>
        <dbReference type="Proteomes" id="UP001138961"/>
    </source>
</evidence>
<dbReference type="Proteomes" id="UP001138961">
    <property type="component" value="Unassembled WGS sequence"/>
</dbReference>
<keyword evidence="2" id="KW-0229">DNA integration</keyword>
<keyword evidence="4" id="KW-0233">DNA recombination</keyword>
<gene>
    <name evidence="5" type="ORF">LGQ03_13405</name>
</gene>
<accession>A0ABS8BWW9</accession>
<dbReference type="InterPro" id="IPR011010">
    <property type="entry name" value="DNA_brk_join_enz"/>
</dbReference>
<reference evidence="5" key="1">
    <citation type="submission" date="2021-10" db="EMBL/GenBank/DDBJ databases">
        <title>Loktanella gaetbuli sp. nov., isolated from a tidal flat.</title>
        <authorList>
            <person name="Park S."/>
            <person name="Yoon J.-H."/>
        </authorList>
    </citation>
    <scope>NUCLEOTIDE SEQUENCE</scope>
    <source>
        <strain evidence="5">TSTF-M6</strain>
    </source>
</reference>
<evidence type="ECO:0000256" key="3">
    <source>
        <dbReference type="ARBA" id="ARBA00023125"/>
    </source>
</evidence>
<evidence type="ECO:0000313" key="5">
    <source>
        <dbReference type="EMBL" id="MCB5200242.1"/>
    </source>
</evidence>
<dbReference type="SUPFAM" id="SSF56349">
    <property type="entry name" value="DNA breaking-rejoining enzymes"/>
    <property type="match status" value="1"/>
</dbReference>
<comment type="caution">
    <text evidence="5">The sequence shown here is derived from an EMBL/GenBank/DDBJ whole genome shotgun (WGS) entry which is preliminary data.</text>
</comment>
<dbReference type="InterPro" id="IPR013762">
    <property type="entry name" value="Integrase-like_cat_sf"/>
</dbReference>
<dbReference type="Gene3D" id="1.10.443.10">
    <property type="entry name" value="Intergrase catalytic core"/>
    <property type="match status" value="1"/>
</dbReference>
<evidence type="ECO:0000256" key="4">
    <source>
        <dbReference type="ARBA" id="ARBA00023172"/>
    </source>
</evidence>
<organism evidence="5 6">
    <name type="scientific">Loktanella gaetbuli</name>
    <dbReference type="NCBI Taxonomy" id="2881335"/>
    <lineage>
        <taxon>Bacteria</taxon>
        <taxon>Pseudomonadati</taxon>
        <taxon>Pseudomonadota</taxon>
        <taxon>Alphaproteobacteria</taxon>
        <taxon>Rhodobacterales</taxon>
        <taxon>Roseobacteraceae</taxon>
        <taxon>Loktanella</taxon>
    </lineage>
</organism>
<proteinExistence type="inferred from homology"/>